<dbReference type="SUPFAM" id="SSF54523">
    <property type="entry name" value="Pili subunits"/>
    <property type="match status" value="1"/>
</dbReference>
<dbReference type="OrthoDB" id="9155212at2"/>
<keyword evidence="5" id="KW-0997">Cell inner membrane</keyword>
<comment type="similarity">
    <text evidence="9">Belongs to the GSP H family.</text>
</comment>
<dbReference type="InterPro" id="IPR012902">
    <property type="entry name" value="N_methyl_site"/>
</dbReference>
<organism evidence="12 13">
    <name type="scientific">Rubrivivax gelatinosus</name>
    <name type="common">Rhodocyclus gelatinosus</name>
    <name type="synonym">Rhodopseudomonas gelatinosa</name>
    <dbReference type="NCBI Taxonomy" id="28068"/>
    <lineage>
        <taxon>Bacteria</taxon>
        <taxon>Pseudomonadati</taxon>
        <taxon>Pseudomonadota</taxon>
        <taxon>Betaproteobacteria</taxon>
        <taxon>Burkholderiales</taxon>
        <taxon>Sphaerotilaceae</taxon>
        <taxon>Rubrivivax</taxon>
    </lineage>
</organism>
<evidence type="ECO:0000256" key="6">
    <source>
        <dbReference type="ARBA" id="ARBA00022692"/>
    </source>
</evidence>
<keyword evidence="7" id="KW-1133">Transmembrane helix</keyword>
<name>A0A4V2SGK2_RUBGE</name>
<dbReference type="GO" id="GO:0015628">
    <property type="term" value="P:protein secretion by the type II secretion system"/>
    <property type="evidence" value="ECO:0007669"/>
    <property type="project" value="InterPro"/>
</dbReference>
<comment type="caution">
    <text evidence="12">The sequence shown here is derived from an EMBL/GenBank/DDBJ whole genome shotgun (WGS) entry which is preliminary data.</text>
</comment>
<evidence type="ECO:0000313" key="12">
    <source>
        <dbReference type="EMBL" id="TCP01558.1"/>
    </source>
</evidence>
<evidence type="ECO:0000313" key="13">
    <source>
        <dbReference type="Proteomes" id="UP000295106"/>
    </source>
</evidence>
<dbReference type="Proteomes" id="UP000295106">
    <property type="component" value="Unassembled WGS sequence"/>
</dbReference>
<sequence length="164" mass="17174">MRRHALGLTLLETMIALALVALLASLAVPSFGGAAERARLRFAAETLAADIGEARFEAARRGLPLHLEMRAGGAWCWAVATESGCGCDAERACQLKTERAADHGGIRLLDAASTRLEADGEAQVPPQPAVFESTRGERLQVSLSPLGRARICAPGVGVPGYPAC</sequence>
<dbReference type="Pfam" id="PF12019">
    <property type="entry name" value="GspH"/>
    <property type="match status" value="1"/>
</dbReference>
<evidence type="ECO:0000256" key="4">
    <source>
        <dbReference type="ARBA" id="ARBA00022481"/>
    </source>
</evidence>
<evidence type="ECO:0000256" key="1">
    <source>
        <dbReference type="ARBA" id="ARBA00004377"/>
    </source>
</evidence>
<keyword evidence="4" id="KW-0488">Methylation</keyword>
<dbReference type="Gene3D" id="3.30.700.10">
    <property type="entry name" value="Glycoprotein, Type 4 Pilin"/>
    <property type="match status" value="1"/>
</dbReference>
<dbReference type="GO" id="GO:0005886">
    <property type="term" value="C:plasma membrane"/>
    <property type="evidence" value="ECO:0007669"/>
    <property type="project" value="UniProtKB-SubCell"/>
</dbReference>
<gene>
    <name evidence="12" type="ORF">EV684_109197</name>
</gene>
<dbReference type="GO" id="GO:0015627">
    <property type="term" value="C:type II protein secretion system complex"/>
    <property type="evidence" value="ECO:0007669"/>
    <property type="project" value="InterPro"/>
</dbReference>
<dbReference type="GeneID" id="99685917"/>
<evidence type="ECO:0000256" key="7">
    <source>
        <dbReference type="ARBA" id="ARBA00022989"/>
    </source>
</evidence>
<comment type="subcellular location">
    <subcellularLocation>
        <location evidence="1">Cell inner membrane</location>
        <topology evidence="1">Single-pass membrane protein</topology>
    </subcellularLocation>
</comment>
<evidence type="ECO:0000256" key="5">
    <source>
        <dbReference type="ARBA" id="ARBA00022519"/>
    </source>
</evidence>
<keyword evidence="8" id="KW-0472">Membrane</keyword>
<reference evidence="12 13" key="1">
    <citation type="submission" date="2019-03" db="EMBL/GenBank/DDBJ databases">
        <title>Genomic Encyclopedia of Type Strains, Phase IV (KMG-IV): sequencing the most valuable type-strain genomes for metagenomic binning, comparative biology and taxonomic classification.</title>
        <authorList>
            <person name="Goeker M."/>
        </authorList>
    </citation>
    <scope>NUCLEOTIDE SEQUENCE [LARGE SCALE GENOMIC DNA]</scope>
    <source>
        <strain evidence="12 13">DSM 1709</strain>
    </source>
</reference>
<evidence type="ECO:0000256" key="10">
    <source>
        <dbReference type="ARBA" id="ARBA00030775"/>
    </source>
</evidence>
<protein>
    <recommendedName>
        <fullName evidence="2">Type II secretion system protein H</fullName>
    </recommendedName>
    <alternativeName>
        <fullName evidence="10">General secretion pathway protein H</fullName>
    </alternativeName>
</protein>
<dbReference type="AlphaFoldDB" id="A0A4V2SGK2"/>
<dbReference type="Pfam" id="PF07963">
    <property type="entry name" value="N_methyl"/>
    <property type="match status" value="1"/>
</dbReference>
<dbReference type="EMBL" id="SLXD01000009">
    <property type="protein sequence ID" value="TCP01558.1"/>
    <property type="molecule type" value="Genomic_DNA"/>
</dbReference>
<dbReference type="InterPro" id="IPR022346">
    <property type="entry name" value="T2SS_GspH"/>
</dbReference>
<keyword evidence="6" id="KW-0812">Transmembrane</keyword>
<keyword evidence="3" id="KW-1003">Cell membrane</keyword>
<accession>A0A4V2SGK2</accession>
<dbReference type="RefSeq" id="WP_132648145.1">
    <property type="nucleotide sequence ID" value="NZ_CP181386.1"/>
</dbReference>
<evidence type="ECO:0000259" key="11">
    <source>
        <dbReference type="Pfam" id="PF12019"/>
    </source>
</evidence>
<proteinExistence type="inferred from homology"/>
<feature type="domain" description="General secretion pathway GspH" evidence="11">
    <location>
        <begin position="43"/>
        <end position="147"/>
    </location>
</feature>
<evidence type="ECO:0000256" key="2">
    <source>
        <dbReference type="ARBA" id="ARBA00021549"/>
    </source>
</evidence>
<evidence type="ECO:0000256" key="9">
    <source>
        <dbReference type="ARBA" id="ARBA00025772"/>
    </source>
</evidence>
<dbReference type="InterPro" id="IPR045584">
    <property type="entry name" value="Pilin-like"/>
</dbReference>
<evidence type="ECO:0000256" key="8">
    <source>
        <dbReference type="ARBA" id="ARBA00023136"/>
    </source>
</evidence>
<evidence type="ECO:0000256" key="3">
    <source>
        <dbReference type="ARBA" id="ARBA00022475"/>
    </source>
</evidence>